<proteinExistence type="predicted"/>
<evidence type="ECO:0000256" key="1">
    <source>
        <dbReference type="SAM" id="MobiDB-lite"/>
    </source>
</evidence>
<dbReference type="OrthoDB" id="3265734at2759"/>
<name>A0A5C3LXC8_9AGAR</name>
<evidence type="ECO:0000313" key="2">
    <source>
        <dbReference type="EMBL" id="TFK37794.1"/>
    </source>
</evidence>
<organism evidence="2 3">
    <name type="scientific">Crucibulum laeve</name>
    <dbReference type="NCBI Taxonomy" id="68775"/>
    <lineage>
        <taxon>Eukaryota</taxon>
        <taxon>Fungi</taxon>
        <taxon>Dikarya</taxon>
        <taxon>Basidiomycota</taxon>
        <taxon>Agaricomycotina</taxon>
        <taxon>Agaricomycetes</taxon>
        <taxon>Agaricomycetidae</taxon>
        <taxon>Agaricales</taxon>
        <taxon>Agaricineae</taxon>
        <taxon>Nidulariaceae</taxon>
        <taxon>Crucibulum</taxon>
    </lineage>
</organism>
<reference evidence="2 3" key="1">
    <citation type="journal article" date="2019" name="Nat. Ecol. Evol.">
        <title>Megaphylogeny resolves global patterns of mushroom evolution.</title>
        <authorList>
            <person name="Varga T."/>
            <person name="Krizsan K."/>
            <person name="Foldi C."/>
            <person name="Dima B."/>
            <person name="Sanchez-Garcia M."/>
            <person name="Sanchez-Ramirez S."/>
            <person name="Szollosi G.J."/>
            <person name="Szarkandi J.G."/>
            <person name="Papp V."/>
            <person name="Albert L."/>
            <person name="Andreopoulos W."/>
            <person name="Angelini C."/>
            <person name="Antonin V."/>
            <person name="Barry K.W."/>
            <person name="Bougher N.L."/>
            <person name="Buchanan P."/>
            <person name="Buyck B."/>
            <person name="Bense V."/>
            <person name="Catcheside P."/>
            <person name="Chovatia M."/>
            <person name="Cooper J."/>
            <person name="Damon W."/>
            <person name="Desjardin D."/>
            <person name="Finy P."/>
            <person name="Geml J."/>
            <person name="Haridas S."/>
            <person name="Hughes K."/>
            <person name="Justo A."/>
            <person name="Karasinski D."/>
            <person name="Kautmanova I."/>
            <person name="Kiss B."/>
            <person name="Kocsube S."/>
            <person name="Kotiranta H."/>
            <person name="LaButti K.M."/>
            <person name="Lechner B.E."/>
            <person name="Liimatainen K."/>
            <person name="Lipzen A."/>
            <person name="Lukacs Z."/>
            <person name="Mihaltcheva S."/>
            <person name="Morgado L.N."/>
            <person name="Niskanen T."/>
            <person name="Noordeloos M.E."/>
            <person name="Ohm R.A."/>
            <person name="Ortiz-Santana B."/>
            <person name="Ovrebo C."/>
            <person name="Racz N."/>
            <person name="Riley R."/>
            <person name="Savchenko A."/>
            <person name="Shiryaev A."/>
            <person name="Soop K."/>
            <person name="Spirin V."/>
            <person name="Szebenyi C."/>
            <person name="Tomsovsky M."/>
            <person name="Tulloss R.E."/>
            <person name="Uehling J."/>
            <person name="Grigoriev I.V."/>
            <person name="Vagvolgyi C."/>
            <person name="Papp T."/>
            <person name="Martin F.M."/>
            <person name="Miettinen O."/>
            <person name="Hibbett D.S."/>
            <person name="Nagy L.G."/>
        </authorList>
    </citation>
    <scope>NUCLEOTIDE SEQUENCE [LARGE SCALE GENOMIC DNA]</scope>
    <source>
        <strain evidence="2 3">CBS 166.37</strain>
    </source>
</reference>
<protein>
    <submittedName>
        <fullName evidence="2">Uncharacterized protein</fullName>
    </submittedName>
</protein>
<dbReference type="AlphaFoldDB" id="A0A5C3LXC8"/>
<feature type="region of interest" description="Disordered" evidence="1">
    <location>
        <begin position="144"/>
        <end position="168"/>
    </location>
</feature>
<accession>A0A5C3LXC8</accession>
<gene>
    <name evidence="2" type="ORF">BDQ12DRAFT_666704</name>
</gene>
<dbReference type="EMBL" id="ML213606">
    <property type="protein sequence ID" value="TFK37794.1"/>
    <property type="molecule type" value="Genomic_DNA"/>
</dbReference>
<sequence length="308" mass="33320">MSLSENVTIIDDRNSYVQYSAPTDWFPKADADAEACTLMYTQQPGASASLKFNGTAVQIFGAVDPGVAVRYALDGDSVQQAGGSESATIMLLFAFTNLTVGQHSVEVENLSSQVGLNLFLDYFVVHAPISPFATTKNTTVTLSPSSITQVLRRPPPRMPISDEPRPSNNLSFMDSAPGSQTALIDASAMFLVETLSSSTFSDHQHHPPSDVNRTSIFNWQNASEINNSVEDLIYLPQSEAPSSIAETSSLRESGFFAFSRRYITSPMSGGDRALSPALVEGIYRSSIRPCTAHSEAMTDDIPPAYQRS</sequence>
<keyword evidence="3" id="KW-1185">Reference proteome</keyword>
<dbReference type="Proteomes" id="UP000308652">
    <property type="component" value="Unassembled WGS sequence"/>
</dbReference>
<evidence type="ECO:0000313" key="3">
    <source>
        <dbReference type="Proteomes" id="UP000308652"/>
    </source>
</evidence>
<dbReference type="Gene3D" id="2.60.120.260">
    <property type="entry name" value="Galactose-binding domain-like"/>
    <property type="match status" value="1"/>
</dbReference>